<dbReference type="PANTHER" id="PTHR19134:SF449">
    <property type="entry name" value="TYROSINE-PROTEIN PHOSPHATASE 1"/>
    <property type="match status" value="1"/>
</dbReference>
<dbReference type="SMART" id="SM00194">
    <property type="entry name" value="PTPc"/>
    <property type="match status" value="1"/>
</dbReference>
<gene>
    <name evidence="3" type="ORF">GBAR_LOCUS20488</name>
</gene>
<dbReference type="GO" id="GO:0004725">
    <property type="term" value="F:protein tyrosine phosphatase activity"/>
    <property type="evidence" value="ECO:0007669"/>
    <property type="project" value="InterPro"/>
</dbReference>
<dbReference type="PANTHER" id="PTHR19134">
    <property type="entry name" value="RECEPTOR-TYPE TYROSINE-PROTEIN PHOSPHATASE"/>
    <property type="match status" value="1"/>
</dbReference>
<evidence type="ECO:0000259" key="2">
    <source>
        <dbReference type="PROSITE" id="PS50056"/>
    </source>
</evidence>
<evidence type="ECO:0000313" key="4">
    <source>
        <dbReference type="Proteomes" id="UP001174909"/>
    </source>
</evidence>
<dbReference type="InterPro" id="IPR000387">
    <property type="entry name" value="Tyr_Pase_dom"/>
</dbReference>
<keyword evidence="4" id="KW-1185">Reference proteome</keyword>
<dbReference type="PROSITE" id="PS50056">
    <property type="entry name" value="TYR_PHOSPHATASE_2"/>
    <property type="match status" value="1"/>
</dbReference>
<evidence type="ECO:0000313" key="3">
    <source>
        <dbReference type="EMBL" id="CAI8036567.1"/>
    </source>
</evidence>
<accession>A0AA35X3K1</accession>
<dbReference type="PRINTS" id="PR00700">
    <property type="entry name" value="PRTYPHPHTASE"/>
</dbReference>
<organism evidence="3 4">
    <name type="scientific">Geodia barretti</name>
    <name type="common">Barrett's horny sponge</name>
    <dbReference type="NCBI Taxonomy" id="519541"/>
    <lineage>
        <taxon>Eukaryota</taxon>
        <taxon>Metazoa</taxon>
        <taxon>Porifera</taxon>
        <taxon>Demospongiae</taxon>
        <taxon>Heteroscleromorpha</taxon>
        <taxon>Tetractinellida</taxon>
        <taxon>Astrophorina</taxon>
        <taxon>Geodiidae</taxon>
        <taxon>Geodia</taxon>
    </lineage>
</organism>
<evidence type="ECO:0000259" key="1">
    <source>
        <dbReference type="PROSITE" id="PS50055"/>
    </source>
</evidence>
<dbReference type="InterPro" id="IPR050348">
    <property type="entry name" value="Protein-Tyr_Phosphatase"/>
</dbReference>
<protein>
    <submittedName>
        <fullName evidence="3">Receptor-type tyrosine-protein phosphatase alpha</fullName>
    </submittedName>
</protein>
<dbReference type="PROSITE" id="PS50055">
    <property type="entry name" value="TYR_PHOSPHATASE_PTP"/>
    <property type="match status" value="1"/>
</dbReference>
<reference evidence="3" key="1">
    <citation type="submission" date="2023-03" db="EMBL/GenBank/DDBJ databases">
        <authorList>
            <person name="Steffen K."/>
            <person name="Cardenas P."/>
        </authorList>
    </citation>
    <scope>NUCLEOTIDE SEQUENCE</scope>
</reference>
<dbReference type="AlphaFoldDB" id="A0AA35X3K1"/>
<comment type="caution">
    <text evidence="3">The sequence shown here is derived from an EMBL/GenBank/DDBJ whole genome shotgun (WGS) entry which is preliminary data.</text>
</comment>
<keyword evidence="3" id="KW-0675">Receptor</keyword>
<name>A0AA35X3K1_GEOBA</name>
<dbReference type="Pfam" id="PF00102">
    <property type="entry name" value="Y_phosphatase"/>
    <property type="match status" value="1"/>
</dbReference>
<feature type="domain" description="Tyrosine specific protein phosphatases" evidence="2">
    <location>
        <begin position="213"/>
        <end position="288"/>
    </location>
</feature>
<dbReference type="InterPro" id="IPR029021">
    <property type="entry name" value="Prot-tyrosine_phosphatase-like"/>
</dbReference>
<feature type="domain" description="Tyrosine-protein phosphatase" evidence="1">
    <location>
        <begin position="64"/>
        <end position="297"/>
    </location>
</feature>
<dbReference type="CDD" id="cd00047">
    <property type="entry name" value="PTPc"/>
    <property type="match status" value="1"/>
</dbReference>
<dbReference type="InterPro" id="IPR003595">
    <property type="entry name" value="Tyr_Pase_cat"/>
</dbReference>
<sequence>MKMVQSLEQYMFIHDAILEAVTCGDTQIDASLFSRRITEMSHRYPQTQLTEYENQFRCLLSLVRYLGTRLYNIHSRIAMTTTSPSDDWGVVLRGDKQDYIHATFVNGYKQKRAFIIAQSPMEPTARDFWKMVHDRKCGVIVMLCDLRHVINTGLCGGMAQFREYTVNLMEEKPVKGFVMRTLVVVNEKAGSAHQVVQLHMTNWSPDGSCSHLATITSVINEMSAIQRRTGNNPIIVHCSDTVGRSGMFCAIVTTIERCKTEGVVDVFQVVKALRVHKPGAVLTVAQYELVFQAVLVYLRSFETYSNFRNLSL</sequence>
<dbReference type="InterPro" id="IPR000242">
    <property type="entry name" value="PTP_cat"/>
</dbReference>
<dbReference type="Proteomes" id="UP001174909">
    <property type="component" value="Unassembled WGS sequence"/>
</dbReference>
<dbReference type="SUPFAM" id="SSF52799">
    <property type="entry name" value="(Phosphotyrosine protein) phosphatases II"/>
    <property type="match status" value="1"/>
</dbReference>
<dbReference type="Gene3D" id="3.90.190.10">
    <property type="entry name" value="Protein tyrosine phosphatase superfamily"/>
    <property type="match status" value="1"/>
</dbReference>
<dbReference type="EMBL" id="CASHTH010002881">
    <property type="protein sequence ID" value="CAI8036567.1"/>
    <property type="molecule type" value="Genomic_DNA"/>
</dbReference>
<proteinExistence type="predicted"/>
<dbReference type="SMART" id="SM00404">
    <property type="entry name" value="PTPc_motif"/>
    <property type="match status" value="1"/>
</dbReference>